<evidence type="ECO:0000313" key="1">
    <source>
        <dbReference type="EMBL" id="OSX78418.1"/>
    </source>
</evidence>
<proteinExistence type="predicted"/>
<reference evidence="1 2" key="1">
    <citation type="submission" date="2017-03" db="EMBL/GenBank/DDBJ databases">
        <title>WGS assembly of Porphyra umbilicalis.</title>
        <authorList>
            <person name="Brawley S.H."/>
            <person name="Blouin N.A."/>
            <person name="Ficko-Blean E."/>
            <person name="Wheeler G.L."/>
            <person name="Lohr M."/>
            <person name="Goodson H.V."/>
            <person name="Jenkins J.W."/>
            <person name="Blaby-Haas C.E."/>
            <person name="Helliwell K.E."/>
            <person name="Chan C."/>
            <person name="Marriage T."/>
            <person name="Bhattacharya D."/>
            <person name="Klein A.S."/>
            <person name="Badis Y."/>
            <person name="Brodie J."/>
            <person name="Cao Y."/>
            <person name="Collen J."/>
            <person name="Dittami S.M."/>
            <person name="Gachon C.M."/>
            <person name="Green B.R."/>
            <person name="Karpowicz S."/>
            <person name="Kim J.W."/>
            <person name="Kudahl U."/>
            <person name="Lin S."/>
            <person name="Michel G."/>
            <person name="Mittag M."/>
            <person name="Olson B.J."/>
            <person name="Pangilinan J."/>
            <person name="Peng Y."/>
            <person name="Qiu H."/>
            <person name="Shu S."/>
            <person name="Singer J.T."/>
            <person name="Smith A.G."/>
            <person name="Sprecher B.N."/>
            <person name="Wagner V."/>
            <person name="Wang W."/>
            <person name="Wang Z.-Y."/>
            <person name="Yan J."/>
            <person name="Yarish C."/>
            <person name="Zoeuner-Riek S."/>
            <person name="Zhuang Y."/>
            <person name="Zou Y."/>
            <person name="Lindquist E.A."/>
            <person name="Grimwood J."/>
            <person name="Barry K."/>
            <person name="Rokhsar D.S."/>
            <person name="Schmutz J."/>
            <person name="Stiller J.W."/>
            <person name="Grossman A.R."/>
            <person name="Prochnik S.E."/>
        </authorList>
    </citation>
    <scope>NUCLEOTIDE SEQUENCE [LARGE SCALE GENOMIC DNA]</scope>
    <source>
        <strain evidence="1">4086291</strain>
    </source>
</reference>
<sequence>MGIGTRAGAVAAVATGARLKTLRLRTGPTSGSATSPGARSLRCRRRRCSKPKLRGRSVSLPRCVWRPVPPSAPRTSRGRLLWAPRNVMRANRAATVVTSAAAVLAAAEDPRGEVAGPALTWAATEPQKLWHAKVAADQHLTVIWERRHGPDRRRSTGRRYLRPPRTARCGPCICREVWPQMLLATRAPIAGVTGLQQCRIAPRCTPPTHLATASHGRQLPH</sequence>
<gene>
    <name evidence="1" type="ORF">BU14_0109s0018</name>
</gene>
<name>A0A1X6PC20_PORUM</name>
<evidence type="ECO:0000313" key="2">
    <source>
        <dbReference type="Proteomes" id="UP000218209"/>
    </source>
</evidence>
<dbReference type="AlphaFoldDB" id="A0A1X6PC20"/>
<organism evidence="1 2">
    <name type="scientific">Porphyra umbilicalis</name>
    <name type="common">Purple laver</name>
    <name type="synonym">Red alga</name>
    <dbReference type="NCBI Taxonomy" id="2786"/>
    <lineage>
        <taxon>Eukaryota</taxon>
        <taxon>Rhodophyta</taxon>
        <taxon>Bangiophyceae</taxon>
        <taxon>Bangiales</taxon>
        <taxon>Bangiaceae</taxon>
        <taxon>Porphyra</taxon>
    </lineage>
</organism>
<accession>A0A1X6PC20</accession>
<protein>
    <submittedName>
        <fullName evidence="1">Uncharacterized protein</fullName>
    </submittedName>
</protein>
<keyword evidence="2" id="KW-1185">Reference proteome</keyword>
<dbReference type="Proteomes" id="UP000218209">
    <property type="component" value="Unassembled WGS sequence"/>
</dbReference>
<dbReference type="EMBL" id="KV918813">
    <property type="protein sequence ID" value="OSX78418.1"/>
    <property type="molecule type" value="Genomic_DNA"/>
</dbReference>